<dbReference type="EMBL" id="JAVRAA010000004">
    <property type="protein sequence ID" value="MDT0336947.1"/>
    <property type="molecule type" value="Genomic_DNA"/>
</dbReference>
<dbReference type="RefSeq" id="WP_310837913.1">
    <property type="nucleotide sequence ID" value="NZ_JAVLSM010000009.1"/>
</dbReference>
<comment type="caution">
    <text evidence="1">The sequence shown here is derived from an EMBL/GenBank/DDBJ whole genome shotgun (WGS) entry which is preliminary data.</text>
</comment>
<evidence type="ECO:0000313" key="1">
    <source>
        <dbReference type="EMBL" id="MDT0336947.1"/>
    </source>
</evidence>
<proteinExistence type="predicted"/>
<organism evidence="1">
    <name type="scientific">Herbaspirillum huttiense subsp. nephrolepidis</name>
    <dbReference type="NCBI Taxonomy" id="3075126"/>
    <lineage>
        <taxon>Bacteria</taxon>
        <taxon>Pseudomonadati</taxon>
        <taxon>Pseudomonadota</taxon>
        <taxon>Betaproteobacteria</taxon>
        <taxon>Burkholderiales</taxon>
        <taxon>Oxalobacteraceae</taxon>
        <taxon>Herbaspirillum</taxon>
    </lineage>
</organism>
<name>A0AAE4G6X2_9BURK</name>
<protein>
    <submittedName>
        <fullName evidence="1">Uncharacterized protein</fullName>
    </submittedName>
</protein>
<accession>A0AAE4G6X2</accession>
<gene>
    <name evidence="1" type="ORF">RJN63_08930</name>
</gene>
<sequence length="153" mass="17313">MICQFDIKPYLGAGDLRFGMTHAMVEELIGAASRKKKGFLGETIEYRRENGLLTTYGLDTNELVEVGFSRNILELEYEGIKLFTDPPRDVFSSLVNIDGSPYESVGFIVLLNLGMTLTGFHDDDIYQRAVTVFERGRWDGELSDLKPFDLVNF</sequence>
<dbReference type="AlphaFoldDB" id="A0AAE4G6X2"/>
<reference evidence="1" key="1">
    <citation type="submission" date="2023-02" db="EMBL/GenBank/DDBJ databases">
        <title>Description of Herbaspirillum huttiense subsp. nephrolepsisexaltata and Herbaspirillum huttiense subsp. lycopersicon.</title>
        <authorList>
            <person name="Poudel M."/>
            <person name="Sharma A."/>
            <person name="Goss E."/>
            <person name="Tapia J.H."/>
            <person name="Harmon C.M."/>
            <person name="Jones J.B."/>
        </authorList>
    </citation>
    <scope>NUCLEOTIDE SEQUENCE</scope>
    <source>
        <strain evidence="1">NC40101</strain>
    </source>
</reference>